<sequence length="256" mass="29177">MSVSQPNSIAKQLIKKKFGNMEKKLLFAMTLTLAWRWGETASKGLDYQSDLDSDFAPYTLDEYDFDDFPELRDDDQKGSTHHGDTSDSLPSKVNTTGYERKKTASKDLKSQHSIGDLKKFFKSRGLHDEGDYSDDDAHEISEGLASKAVKVTGNEERKYRKGTKTRGFHSIQHKDEYKKDKEIYGDDETSGFIKKTGNKRIGLAVDTGLGHSQRSFHNDHSKAVQGKQGFYDKGRSRKQNRAYSDYRGFNSYFDSY</sequence>
<name>A0ABN8IC03_9NEOP</name>
<reference evidence="2" key="1">
    <citation type="submission" date="2022-03" db="EMBL/GenBank/DDBJ databases">
        <authorList>
            <person name="Martin H S."/>
        </authorList>
    </citation>
    <scope>NUCLEOTIDE SEQUENCE</scope>
</reference>
<feature type="compositionally biased region" description="Basic and acidic residues" evidence="1">
    <location>
        <begin position="71"/>
        <end position="85"/>
    </location>
</feature>
<feature type="region of interest" description="Disordered" evidence="1">
    <location>
        <begin position="213"/>
        <end position="238"/>
    </location>
</feature>
<gene>
    <name evidence="2" type="ORF">IPOD504_LOCUS8518</name>
</gene>
<evidence type="ECO:0000256" key="1">
    <source>
        <dbReference type="SAM" id="MobiDB-lite"/>
    </source>
</evidence>
<dbReference type="EMBL" id="OW152833">
    <property type="protein sequence ID" value="CAH2054179.1"/>
    <property type="molecule type" value="Genomic_DNA"/>
</dbReference>
<feature type="compositionally biased region" description="Basic and acidic residues" evidence="1">
    <location>
        <begin position="98"/>
        <end position="110"/>
    </location>
</feature>
<evidence type="ECO:0000313" key="3">
    <source>
        <dbReference type="Proteomes" id="UP000837857"/>
    </source>
</evidence>
<feature type="region of interest" description="Disordered" evidence="1">
    <location>
        <begin position="71"/>
        <end position="110"/>
    </location>
</feature>
<accession>A0ABN8IC03</accession>
<feature type="non-terminal residue" evidence="2">
    <location>
        <position position="256"/>
    </location>
</feature>
<proteinExistence type="predicted"/>
<organism evidence="2 3">
    <name type="scientific">Iphiclides podalirius</name>
    <name type="common">scarce swallowtail</name>
    <dbReference type="NCBI Taxonomy" id="110791"/>
    <lineage>
        <taxon>Eukaryota</taxon>
        <taxon>Metazoa</taxon>
        <taxon>Ecdysozoa</taxon>
        <taxon>Arthropoda</taxon>
        <taxon>Hexapoda</taxon>
        <taxon>Insecta</taxon>
        <taxon>Pterygota</taxon>
        <taxon>Neoptera</taxon>
        <taxon>Endopterygota</taxon>
        <taxon>Lepidoptera</taxon>
        <taxon>Glossata</taxon>
        <taxon>Ditrysia</taxon>
        <taxon>Papilionoidea</taxon>
        <taxon>Papilionidae</taxon>
        <taxon>Papilioninae</taxon>
        <taxon>Iphiclides</taxon>
    </lineage>
</organism>
<dbReference type="Proteomes" id="UP000837857">
    <property type="component" value="Chromosome 21"/>
</dbReference>
<evidence type="ECO:0000313" key="2">
    <source>
        <dbReference type="EMBL" id="CAH2054179.1"/>
    </source>
</evidence>
<dbReference type="Pfam" id="PF16009">
    <property type="entry name" value="DUF4779"/>
    <property type="match status" value="1"/>
</dbReference>
<protein>
    <submittedName>
        <fullName evidence="2">Uncharacterized protein</fullName>
    </submittedName>
</protein>
<keyword evidence="3" id="KW-1185">Reference proteome</keyword>
<dbReference type="InterPro" id="IPR031959">
    <property type="entry name" value="DUF4779"/>
</dbReference>
<feature type="compositionally biased region" description="Polar residues" evidence="1">
    <location>
        <begin position="86"/>
        <end position="97"/>
    </location>
</feature>